<dbReference type="OrthoDB" id="2673102at2759"/>
<accession>A0A0C3N8T6</accession>
<evidence type="ECO:0000313" key="1">
    <source>
        <dbReference type="EMBL" id="KIN97479.1"/>
    </source>
</evidence>
<feature type="non-terminal residue" evidence="1">
    <location>
        <position position="377"/>
    </location>
</feature>
<proteinExistence type="predicted"/>
<dbReference type="Proteomes" id="UP000054217">
    <property type="component" value="Unassembled WGS sequence"/>
</dbReference>
<gene>
    <name evidence="1" type="ORF">M404DRAFT_1006018</name>
</gene>
<dbReference type="EMBL" id="KN832028">
    <property type="protein sequence ID" value="KIN97479.1"/>
    <property type="molecule type" value="Genomic_DNA"/>
</dbReference>
<reference evidence="2" key="2">
    <citation type="submission" date="2015-01" db="EMBL/GenBank/DDBJ databases">
        <title>Evolutionary Origins and Diversification of the Mycorrhizal Mutualists.</title>
        <authorList>
            <consortium name="DOE Joint Genome Institute"/>
            <consortium name="Mycorrhizal Genomics Consortium"/>
            <person name="Kohler A."/>
            <person name="Kuo A."/>
            <person name="Nagy L.G."/>
            <person name="Floudas D."/>
            <person name="Copeland A."/>
            <person name="Barry K.W."/>
            <person name="Cichocki N."/>
            <person name="Veneault-Fourrey C."/>
            <person name="LaButti K."/>
            <person name="Lindquist E.A."/>
            <person name="Lipzen A."/>
            <person name="Lundell T."/>
            <person name="Morin E."/>
            <person name="Murat C."/>
            <person name="Riley R."/>
            <person name="Ohm R."/>
            <person name="Sun H."/>
            <person name="Tunlid A."/>
            <person name="Henrissat B."/>
            <person name="Grigoriev I.V."/>
            <person name="Hibbett D.S."/>
            <person name="Martin F."/>
        </authorList>
    </citation>
    <scope>NUCLEOTIDE SEQUENCE [LARGE SCALE GENOMIC DNA]</scope>
    <source>
        <strain evidence="2">Marx 270</strain>
    </source>
</reference>
<dbReference type="HOGENOM" id="CLU_799547_0_0_1"/>
<evidence type="ECO:0000313" key="2">
    <source>
        <dbReference type="Proteomes" id="UP000054217"/>
    </source>
</evidence>
<protein>
    <submittedName>
        <fullName evidence="1">Uncharacterized protein</fullName>
    </submittedName>
</protein>
<keyword evidence="2" id="KW-1185">Reference proteome</keyword>
<organism evidence="1 2">
    <name type="scientific">Pisolithus tinctorius Marx 270</name>
    <dbReference type="NCBI Taxonomy" id="870435"/>
    <lineage>
        <taxon>Eukaryota</taxon>
        <taxon>Fungi</taxon>
        <taxon>Dikarya</taxon>
        <taxon>Basidiomycota</taxon>
        <taxon>Agaricomycotina</taxon>
        <taxon>Agaricomycetes</taxon>
        <taxon>Agaricomycetidae</taxon>
        <taxon>Boletales</taxon>
        <taxon>Sclerodermatineae</taxon>
        <taxon>Pisolithaceae</taxon>
        <taxon>Pisolithus</taxon>
    </lineage>
</organism>
<reference evidence="1 2" key="1">
    <citation type="submission" date="2014-04" db="EMBL/GenBank/DDBJ databases">
        <authorList>
            <consortium name="DOE Joint Genome Institute"/>
            <person name="Kuo A."/>
            <person name="Kohler A."/>
            <person name="Costa M.D."/>
            <person name="Nagy L.G."/>
            <person name="Floudas D."/>
            <person name="Copeland A."/>
            <person name="Barry K.W."/>
            <person name="Cichocki N."/>
            <person name="Veneault-Fourrey C."/>
            <person name="LaButti K."/>
            <person name="Lindquist E.A."/>
            <person name="Lipzen A."/>
            <person name="Lundell T."/>
            <person name="Morin E."/>
            <person name="Murat C."/>
            <person name="Sun H."/>
            <person name="Tunlid A."/>
            <person name="Henrissat B."/>
            <person name="Grigoriev I.V."/>
            <person name="Hibbett D.S."/>
            <person name="Martin F."/>
            <person name="Nordberg H.P."/>
            <person name="Cantor M.N."/>
            <person name="Hua S.X."/>
        </authorList>
    </citation>
    <scope>NUCLEOTIDE SEQUENCE [LARGE SCALE GENOMIC DNA]</scope>
    <source>
        <strain evidence="1 2">Marx 270</strain>
    </source>
</reference>
<dbReference type="AlphaFoldDB" id="A0A0C3N8T6"/>
<dbReference type="InParanoid" id="A0A0C3N8T6"/>
<sequence length="377" mass="41701">MRQDPPPEYRDVTGLKEEIADLVGRVDAIDKQFLQIRRALSETILDSIDQFKKFRENYIQLVWKSRETAAKASAVTKDFCGDLLTHLLNADITNDEKVKELEAVIKYWQGSGEIDSQMGQDFDNLCDALGDFSTTIRKRLEDAQAAERALKPEIDELNKEIARCELGSSRTLTNLPLPSSALPFATLAADAYQRMRQSCQQNGISSTLYMGVRTGAGLTFTLTFEALRVSILACKSILRGSPGGAIEVVSTSLKEGTANLLHLLEAPGGVGRAKDALMLQLSARLDALRTTQCAIDKSAAILRDIDNLKSDTSALSSQLTCLSDVYNLVPYQRIPRVSRPDERRPTRLGLPSEPQGFCLTHHVFSSWCCVRQLCESL</sequence>
<name>A0A0C3N8T6_PISTI</name>